<evidence type="ECO:0000313" key="2">
    <source>
        <dbReference type="EMBL" id="CAA9458247.1"/>
    </source>
</evidence>
<name>A0A6J4R5X6_9ACTN</name>
<proteinExistence type="predicted"/>
<accession>A0A6J4R5X6</accession>
<feature type="non-terminal residue" evidence="2">
    <location>
        <position position="1"/>
    </location>
</feature>
<reference evidence="2" key="1">
    <citation type="submission" date="2020-02" db="EMBL/GenBank/DDBJ databases">
        <authorList>
            <person name="Meier V. D."/>
        </authorList>
    </citation>
    <scope>NUCLEOTIDE SEQUENCE</scope>
    <source>
        <strain evidence="2">AVDCRST_MAG58</strain>
    </source>
</reference>
<organism evidence="2">
    <name type="scientific">uncultured Rubrobacteraceae bacterium</name>
    <dbReference type="NCBI Taxonomy" id="349277"/>
    <lineage>
        <taxon>Bacteria</taxon>
        <taxon>Bacillati</taxon>
        <taxon>Actinomycetota</taxon>
        <taxon>Rubrobacteria</taxon>
        <taxon>Rubrobacterales</taxon>
        <taxon>Rubrobacteraceae</taxon>
        <taxon>environmental samples</taxon>
    </lineage>
</organism>
<feature type="compositionally biased region" description="Basic and acidic residues" evidence="1">
    <location>
        <begin position="1"/>
        <end position="10"/>
    </location>
</feature>
<feature type="compositionally biased region" description="Basic residues" evidence="1">
    <location>
        <begin position="114"/>
        <end position="128"/>
    </location>
</feature>
<feature type="region of interest" description="Disordered" evidence="1">
    <location>
        <begin position="1"/>
        <end position="136"/>
    </location>
</feature>
<evidence type="ECO:0000256" key="1">
    <source>
        <dbReference type="SAM" id="MobiDB-lite"/>
    </source>
</evidence>
<dbReference type="EMBL" id="CADCVF010000040">
    <property type="protein sequence ID" value="CAA9458247.1"/>
    <property type="molecule type" value="Genomic_DNA"/>
</dbReference>
<dbReference type="AlphaFoldDB" id="A0A6J4R5X6"/>
<dbReference type="GO" id="GO:0016829">
    <property type="term" value="F:lyase activity"/>
    <property type="evidence" value="ECO:0007669"/>
    <property type="project" value="UniProtKB-KW"/>
</dbReference>
<sequence length="136" mass="15683">GHHDSRELPPARRPGRLPGLLPRHPRLRGPPRRRVRRDALDHGRPPRPARHIHRPASAGRRPRHHRRRAPHHRRDDGQGHLRRHPPGHRRPRRRLRAGAGQRRRGGPGADRAAVRRPRLRVPRPRGQHGPHPGAAL</sequence>
<keyword evidence="2" id="KW-0456">Lyase</keyword>
<protein>
    <submittedName>
        <fullName evidence="2">Putative lyase</fullName>
    </submittedName>
</protein>
<feature type="non-terminal residue" evidence="2">
    <location>
        <position position="136"/>
    </location>
</feature>
<feature type="compositionally biased region" description="Basic residues" evidence="1">
    <location>
        <begin position="45"/>
        <end position="72"/>
    </location>
</feature>
<feature type="compositionally biased region" description="Basic residues" evidence="1">
    <location>
        <begin position="23"/>
        <end position="36"/>
    </location>
</feature>
<feature type="compositionally biased region" description="Basic residues" evidence="1">
    <location>
        <begin position="80"/>
        <end position="105"/>
    </location>
</feature>
<gene>
    <name evidence="2" type="ORF">AVDCRST_MAG58-1868</name>
</gene>